<evidence type="ECO:0000313" key="4">
    <source>
        <dbReference type="EMBL" id="MDQ0370439.1"/>
    </source>
</evidence>
<dbReference type="InterPro" id="IPR003594">
    <property type="entry name" value="HATPase_dom"/>
</dbReference>
<dbReference type="InterPro" id="IPR047718">
    <property type="entry name" value="RsbA-like_anti_sig"/>
</dbReference>
<dbReference type="Proteomes" id="UP001240236">
    <property type="component" value="Unassembled WGS sequence"/>
</dbReference>
<dbReference type="GO" id="GO:0004674">
    <property type="term" value="F:protein serine/threonine kinase activity"/>
    <property type="evidence" value="ECO:0007669"/>
    <property type="project" value="UniProtKB-KW"/>
</dbReference>
<proteinExistence type="predicted"/>
<keyword evidence="5" id="KW-1185">Reference proteome</keyword>
<dbReference type="InterPro" id="IPR025847">
    <property type="entry name" value="MEDS_domain"/>
</dbReference>
<keyword evidence="1" id="KW-0723">Serine/threonine-protein kinase</keyword>
<dbReference type="RefSeq" id="WP_307246405.1">
    <property type="nucleotide sequence ID" value="NZ_JAUSUZ010000001.1"/>
</dbReference>
<dbReference type="Pfam" id="PF14417">
    <property type="entry name" value="MEDS"/>
    <property type="match status" value="1"/>
</dbReference>
<dbReference type="NCBIfam" id="NF041045">
    <property type="entry name" value="RsbA_anti_sig"/>
    <property type="match status" value="1"/>
</dbReference>
<dbReference type="PANTHER" id="PTHR35526:SF3">
    <property type="entry name" value="ANTI-SIGMA-F FACTOR RSBW"/>
    <property type="match status" value="1"/>
</dbReference>
<dbReference type="Pfam" id="PF13581">
    <property type="entry name" value="HATPase_c_2"/>
    <property type="match status" value="1"/>
</dbReference>
<keyword evidence="1" id="KW-0418">Kinase</keyword>
<comment type="caution">
    <text evidence="4">The sequence shown here is derived from an EMBL/GenBank/DDBJ whole genome shotgun (WGS) entry which is preliminary data.</text>
</comment>
<evidence type="ECO:0000256" key="1">
    <source>
        <dbReference type="ARBA" id="ARBA00022527"/>
    </source>
</evidence>
<gene>
    <name evidence="4" type="ORF">J2S42_007108</name>
</gene>
<dbReference type="InterPro" id="IPR036890">
    <property type="entry name" value="HATPase_C_sf"/>
</dbReference>
<dbReference type="InterPro" id="IPR050267">
    <property type="entry name" value="Anti-sigma-factor_SerPK"/>
</dbReference>
<evidence type="ECO:0000259" key="3">
    <source>
        <dbReference type="Pfam" id="PF14417"/>
    </source>
</evidence>
<feature type="domain" description="Histidine kinase/HSP90-like ATPase" evidence="2">
    <location>
        <begin position="217"/>
        <end position="322"/>
    </location>
</feature>
<evidence type="ECO:0000259" key="2">
    <source>
        <dbReference type="Pfam" id="PF13581"/>
    </source>
</evidence>
<keyword evidence="1" id="KW-0808">Transferase</keyword>
<dbReference type="AlphaFoldDB" id="A0AAE3W854"/>
<sequence>MTTPARPAAPTRTGAAAGHLGYFHEAAFYGSPAELLAIVLPFLLDGVAAGEPTLVALGDERAALIKDALPPDVKVDFVAAGTRYARPASAIREFRAMFAGHTEAGAAQIRVVGELPAATSGRSWDAWARYESAINHTFDDFPVWGICAYDRLRTPAHVLADVARTHPRTAAPHGQHLPHPSYLAPATFLPMTRTRPHTGEPLPAPHLELHGPPPAEARRAVFAAGTGRLTRDALDDLAVAVSETVTNAHRHGTPPVTVRLWALPDRVTVSVTDAGRGPADPFAGLLPAGDGARGGLGLWVTHQCCDAVAERHGPDGYTVEMTMHAAPPPSPR</sequence>
<dbReference type="EMBL" id="JAUSUZ010000001">
    <property type="protein sequence ID" value="MDQ0370439.1"/>
    <property type="molecule type" value="Genomic_DNA"/>
</dbReference>
<dbReference type="PANTHER" id="PTHR35526">
    <property type="entry name" value="ANTI-SIGMA-F FACTOR RSBW-RELATED"/>
    <property type="match status" value="1"/>
</dbReference>
<accession>A0AAE3W854</accession>
<name>A0AAE3W854_9ACTN</name>
<dbReference type="SUPFAM" id="SSF55874">
    <property type="entry name" value="ATPase domain of HSP90 chaperone/DNA topoisomerase II/histidine kinase"/>
    <property type="match status" value="1"/>
</dbReference>
<feature type="domain" description="MEDS" evidence="3">
    <location>
        <begin position="24"/>
        <end position="167"/>
    </location>
</feature>
<evidence type="ECO:0000313" key="5">
    <source>
        <dbReference type="Proteomes" id="UP001240236"/>
    </source>
</evidence>
<reference evidence="4 5" key="1">
    <citation type="submission" date="2023-07" db="EMBL/GenBank/DDBJ databases">
        <title>Sequencing the genomes of 1000 actinobacteria strains.</title>
        <authorList>
            <person name="Klenk H.-P."/>
        </authorList>
    </citation>
    <scope>NUCLEOTIDE SEQUENCE [LARGE SCALE GENOMIC DNA]</scope>
    <source>
        <strain evidence="4 5">DSM 44709</strain>
    </source>
</reference>
<dbReference type="Gene3D" id="3.30.565.10">
    <property type="entry name" value="Histidine kinase-like ATPase, C-terminal domain"/>
    <property type="match status" value="1"/>
</dbReference>
<protein>
    <submittedName>
        <fullName evidence="4">Anti-sigma regulatory factor (Ser/Thr protein kinase)</fullName>
    </submittedName>
</protein>
<organism evidence="4 5">
    <name type="scientific">Catenuloplanes indicus</name>
    <dbReference type="NCBI Taxonomy" id="137267"/>
    <lineage>
        <taxon>Bacteria</taxon>
        <taxon>Bacillati</taxon>
        <taxon>Actinomycetota</taxon>
        <taxon>Actinomycetes</taxon>
        <taxon>Micromonosporales</taxon>
        <taxon>Micromonosporaceae</taxon>
        <taxon>Catenuloplanes</taxon>
    </lineage>
</organism>
<dbReference type="CDD" id="cd16936">
    <property type="entry name" value="HATPase_RsbW-like"/>
    <property type="match status" value="1"/>
</dbReference>